<dbReference type="Proteomes" id="UP001148662">
    <property type="component" value="Unassembled WGS sequence"/>
</dbReference>
<gene>
    <name evidence="1" type="ORF">NM688_g5792</name>
</gene>
<protein>
    <submittedName>
        <fullName evidence="1">Uncharacterized protein</fullName>
    </submittedName>
</protein>
<sequence>MFKLWNEISKAAGPTEPKAAEEAMESVVKSGAADREPVDSAVRVTAPTQREAGSSTNATSQPTNDVKRARSSDEDHSQGDRIKRRKLPTRTRVDEMVVLYDSPPARTETALYARLYEMDSDRTLARQFKYARRVLVELGPCAADLLWREMLEDSATAKAAGQDKMNPKIREVIESWTFDMPNASPLSSNYNVCPQFSRLVDVLQSCETQHTSFRGVIIVKRPVVAAMIVVLLRKLDDDILPELRPYAVIGPNAFDATEQQHAALGAFSSGLYNLIVTTKYADYLELPRLSVVIQYNLFEKPPMHIISRAHADTQETLVIHMVERNNDLHKSLLQSYHDQRTKNPGTVDFAGENLADDSASDSDMEQDESECIEDPTTGRRLTPHDFIDLLRHPVRIPTSSFTLRRDSKGRYIYGVDYHLGSQMWTIEGSAKLTLDDAEKSASYRLCRELFDKGLLDYSQYPKAKHRVDVGKTEMDKDRQSANTSTTTRCYSRKLPQFWTNTLHMFKDKLYPLVVSVGRLNDEYHAPILILTRFWLPHLPDFPVFSSGSQATVRMQRAAPISVNESRLEAIHKYTLRMARAMINKPIDCSVASMAYFFAPLQADWDAKTAKYSPEGAPIVDISWDRVETAIQNWVTPLLSNGGLLEDAQAEDAIIQDRAVEFTNRHYVVRIRRDMSPLSKAEEGEREAGHDNFLEYCKSRRKEFAGLKDEHQPLVQVSPVPPCVNNLSPSSKLVPPPSKYPTKYLIPELCYKFCIPASTFRTALLLPSIMHAIDSLLLVKELNSNLLDDKLEEGLLWSAVTSATASMGRDYERLELLGDSFLKYLASTYFYVTIPSGSEGSLHGARQKVISNKALRTCAIEAGLPPYIQSKPPMPKIWQPRIHQGADDQQEARREDNEQDDDEGDTNDVSAVEAMLEDAPADAQAEKQQRVAGRKRRKQREDYVIQWLGDKTIADVVEAILGAAFLSHGRNTALDIAKILCIPLPSVQAWGSFSMLSPRLSNEATKLHAETLKAVQTLVGHDFNHPVLVSEAICAMVSNATLATICVLTGLYQHLQYTSGEFFSAIALYAEKIWALADKEHKLAEEEKRSPRQFWLEVDPPKVLSDIVESLIGAIYVDDGYDISGAEKFFNNTLKPFFDRHIRLQTLSDHPNTTLTDLFHAHSCQQHNVVKIAEGAKTRYNVLVHGLVLASASDMVGGSALRRAATTALDVLSSDPGFITRVCDCRITRQNKKAQKKNPQGTQAEQGDKASREKGDSGDDEMVEGDNTPARKDEC</sequence>
<dbReference type="EMBL" id="JANHOG010001105">
    <property type="protein sequence ID" value="KAJ3544007.1"/>
    <property type="molecule type" value="Genomic_DNA"/>
</dbReference>
<organism evidence="1 2">
    <name type="scientific">Phlebia brevispora</name>
    <dbReference type="NCBI Taxonomy" id="194682"/>
    <lineage>
        <taxon>Eukaryota</taxon>
        <taxon>Fungi</taxon>
        <taxon>Dikarya</taxon>
        <taxon>Basidiomycota</taxon>
        <taxon>Agaricomycotina</taxon>
        <taxon>Agaricomycetes</taxon>
        <taxon>Polyporales</taxon>
        <taxon>Meruliaceae</taxon>
        <taxon>Phlebia</taxon>
    </lineage>
</organism>
<keyword evidence="2" id="KW-1185">Reference proteome</keyword>
<comment type="caution">
    <text evidence="1">The sequence shown here is derived from an EMBL/GenBank/DDBJ whole genome shotgun (WGS) entry which is preliminary data.</text>
</comment>
<reference evidence="1" key="1">
    <citation type="submission" date="2022-07" db="EMBL/GenBank/DDBJ databases">
        <title>Genome Sequence of Phlebia brevispora.</title>
        <authorList>
            <person name="Buettner E."/>
        </authorList>
    </citation>
    <scope>NUCLEOTIDE SEQUENCE</scope>
    <source>
        <strain evidence="1">MPL23</strain>
    </source>
</reference>
<evidence type="ECO:0000313" key="1">
    <source>
        <dbReference type="EMBL" id="KAJ3544007.1"/>
    </source>
</evidence>
<accession>A0ACC1SPL8</accession>
<evidence type="ECO:0000313" key="2">
    <source>
        <dbReference type="Proteomes" id="UP001148662"/>
    </source>
</evidence>
<proteinExistence type="predicted"/>
<name>A0ACC1SPL8_9APHY</name>